<feature type="compositionally biased region" description="Polar residues" evidence="1">
    <location>
        <begin position="52"/>
        <end position="61"/>
    </location>
</feature>
<feature type="compositionally biased region" description="Polar residues" evidence="1">
    <location>
        <begin position="316"/>
        <end position="328"/>
    </location>
</feature>
<protein>
    <recommendedName>
        <fullName evidence="2">Inner kinetochore subunit AME1 domain-containing protein</fullName>
    </recommendedName>
</protein>
<evidence type="ECO:0000259" key="2">
    <source>
        <dbReference type="Pfam" id="PF20994"/>
    </source>
</evidence>
<feature type="region of interest" description="Disordered" evidence="1">
    <location>
        <begin position="52"/>
        <end position="101"/>
    </location>
</feature>
<dbReference type="Proteomes" id="UP000612746">
    <property type="component" value="Unassembled WGS sequence"/>
</dbReference>
<proteinExistence type="predicted"/>
<feature type="region of interest" description="Disordered" evidence="1">
    <location>
        <begin position="316"/>
        <end position="343"/>
    </location>
</feature>
<gene>
    <name evidence="3" type="ORF">INT44_004205</name>
</gene>
<name>A0A8H7QAT0_9FUNG</name>
<evidence type="ECO:0000313" key="3">
    <source>
        <dbReference type="EMBL" id="KAG2189063.1"/>
    </source>
</evidence>
<feature type="region of interest" description="Disordered" evidence="1">
    <location>
        <begin position="220"/>
        <end position="244"/>
    </location>
</feature>
<dbReference type="InterPro" id="IPR048743">
    <property type="entry name" value="AME1"/>
</dbReference>
<evidence type="ECO:0000313" key="4">
    <source>
        <dbReference type="Proteomes" id="UP000612746"/>
    </source>
</evidence>
<comment type="caution">
    <text evidence="3">The sequence shown here is derived from an EMBL/GenBank/DDBJ whole genome shotgun (WGS) entry which is preliminary data.</text>
</comment>
<dbReference type="Pfam" id="PF20994">
    <property type="entry name" value="CENPU"/>
    <property type="match status" value="1"/>
</dbReference>
<feature type="compositionally biased region" description="Basic and acidic residues" evidence="1">
    <location>
        <begin position="329"/>
        <end position="342"/>
    </location>
</feature>
<reference evidence="3" key="1">
    <citation type="submission" date="2020-12" db="EMBL/GenBank/DDBJ databases">
        <title>Metabolic potential, ecology and presence of endohyphal bacteria is reflected in genomic diversity of Mucoromycotina.</title>
        <authorList>
            <person name="Muszewska A."/>
            <person name="Okrasinska A."/>
            <person name="Steczkiewicz K."/>
            <person name="Drgas O."/>
            <person name="Orlowska M."/>
            <person name="Perlinska-Lenart U."/>
            <person name="Aleksandrzak-Piekarczyk T."/>
            <person name="Szatraj K."/>
            <person name="Zielenkiewicz U."/>
            <person name="Pilsyk S."/>
            <person name="Malc E."/>
            <person name="Mieczkowski P."/>
            <person name="Kruszewska J.S."/>
            <person name="Biernat P."/>
            <person name="Pawlowska J."/>
        </authorList>
    </citation>
    <scope>NUCLEOTIDE SEQUENCE</scope>
    <source>
        <strain evidence="3">WA0000051536</strain>
    </source>
</reference>
<dbReference type="OrthoDB" id="2409053at2759"/>
<sequence length="541" mass="60312">MEVRRRSLQKRRIQRYAAFSMTNNGDLQHANFLIYSSDYISKASPLKISFTPSASECSTPSPEYHNDAPTPRTDQIEPPELARRHDSDTNEIYPSAGRDTLDSFLNIDSNAQPFFMTPLPPSPNRQRSVNSFNAVLDQAPGRHTELQSVDNEVDMSISSSRNNVSSVGDLTPPPSLDRDRSQKSAFVRAGEIYESFQIGMETPVTPADLTIRPMSTDTPKFKRRRMSSTSLLSMGEPPSMNLADNNVSTVLSSEGNEDTGESESMNELEDDLANTSLIEDTQTGNSMQLDHIPTEPETSVLEQETGQIEAVHESTKANISLPSSSQPVTRRDYTRSSARDEPPAVNEMTVVASVVGEVLLETLKSTASDSEARAAVKYFKKQAETIFVEQMNLWNENEALQKDRRTEMGQGKKLRAKLLEIRTRRQTLQAEMELERSLYESVEYDTKESQGLEDLLQGLQDLKAKAKTSKPDISVATDKHRTTLQGVVKSLTARCGVIDDSGHRQGGLLQLLRDFNEKLELWNDHLDDNESARDPLPPSLA</sequence>
<dbReference type="AlphaFoldDB" id="A0A8H7QAT0"/>
<feature type="compositionally biased region" description="Low complexity" evidence="1">
    <location>
        <begin position="157"/>
        <end position="167"/>
    </location>
</feature>
<feature type="domain" description="Inner kinetochore subunit AME1" evidence="2">
    <location>
        <begin position="376"/>
        <end position="520"/>
    </location>
</feature>
<evidence type="ECO:0000256" key="1">
    <source>
        <dbReference type="SAM" id="MobiDB-lite"/>
    </source>
</evidence>
<dbReference type="EMBL" id="JAEPRA010000001">
    <property type="protein sequence ID" value="KAG2189063.1"/>
    <property type="molecule type" value="Genomic_DNA"/>
</dbReference>
<accession>A0A8H7QAT0</accession>
<feature type="region of interest" description="Disordered" evidence="1">
    <location>
        <begin position="157"/>
        <end position="182"/>
    </location>
</feature>
<keyword evidence="4" id="KW-1185">Reference proteome</keyword>
<organism evidence="3 4">
    <name type="scientific">Umbelopsis vinacea</name>
    <dbReference type="NCBI Taxonomy" id="44442"/>
    <lineage>
        <taxon>Eukaryota</taxon>
        <taxon>Fungi</taxon>
        <taxon>Fungi incertae sedis</taxon>
        <taxon>Mucoromycota</taxon>
        <taxon>Mucoromycotina</taxon>
        <taxon>Umbelopsidomycetes</taxon>
        <taxon>Umbelopsidales</taxon>
        <taxon>Umbelopsidaceae</taxon>
        <taxon>Umbelopsis</taxon>
    </lineage>
</organism>